<keyword evidence="3" id="KW-1185">Reference proteome</keyword>
<organism evidence="2 3">
    <name type="scientific">Gymnopus androsaceus JB14</name>
    <dbReference type="NCBI Taxonomy" id="1447944"/>
    <lineage>
        <taxon>Eukaryota</taxon>
        <taxon>Fungi</taxon>
        <taxon>Dikarya</taxon>
        <taxon>Basidiomycota</taxon>
        <taxon>Agaricomycotina</taxon>
        <taxon>Agaricomycetes</taxon>
        <taxon>Agaricomycetidae</taxon>
        <taxon>Agaricales</taxon>
        <taxon>Marasmiineae</taxon>
        <taxon>Omphalotaceae</taxon>
        <taxon>Gymnopus</taxon>
    </lineage>
</organism>
<accession>A0A6A4HNY6</accession>
<dbReference type="Proteomes" id="UP000799118">
    <property type="component" value="Unassembled WGS sequence"/>
</dbReference>
<feature type="region of interest" description="Disordered" evidence="1">
    <location>
        <begin position="1"/>
        <end position="115"/>
    </location>
</feature>
<evidence type="ECO:0000256" key="1">
    <source>
        <dbReference type="SAM" id="MobiDB-lite"/>
    </source>
</evidence>
<dbReference type="AlphaFoldDB" id="A0A6A4HNY6"/>
<gene>
    <name evidence="2" type="ORF">BT96DRAFT_639987</name>
</gene>
<name>A0A6A4HNY6_9AGAR</name>
<feature type="compositionally biased region" description="Low complexity" evidence="1">
    <location>
        <begin position="100"/>
        <end position="109"/>
    </location>
</feature>
<evidence type="ECO:0000313" key="3">
    <source>
        <dbReference type="Proteomes" id="UP000799118"/>
    </source>
</evidence>
<reference evidence="2" key="1">
    <citation type="journal article" date="2019" name="Environ. Microbiol.">
        <title>Fungal ecological strategies reflected in gene transcription - a case study of two litter decomposers.</title>
        <authorList>
            <person name="Barbi F."/>
            <person name="Kohler A."/>
            <person name="Barry K."/>
            <person name="Baskaran P."/>
            <person name="Daum C."/>
            <person name="Fauchery L."/>
            <person name="Ihrmark K."/>
            <person name="Kuo A."/>
            <person name="LaButti K."/>
            <person name="Lipzen A."/>
            <person name="Morin E."/>
            <person name="Grigoriev I.V."/>
            <person name="Henrissat B."/>
            <person name="Lindahl B."/>
            <person name="Martin F."/>
        </authorList>
    </citation>
    <scope>NUCLEOTIDE SEQUENCE</scope>
    <source>
        <strain evidence="2">JB14</strain>
    </source>
</reference>
<feature type="compositionally biased region" description="Basic and acidic residues" evidence="1">
    <location>
        <begin position="27"/>
        <end position="46"/>
    </location>
</feature>
<proteinExistence type="predicted"/>
<feature type="compositionally biased region" description="Basic and acidic residues" evidence="1">
    <location>
        <begin position="59"/>
        <end position="70"/>
    </location>
</feature>
<evidence type="ECO:0000313" key="2">
    <source>
        <dbReference type="EMBL" id="KAE9400702.1"/>
    </source>
</evidence>
<protein>
    <submittedName>
        <fullName evidence="2">Uncharacterized protein</fullName>
    </submittedName>
</protein>
<dbReference type="EMBL" id="ML769454">
    <property type="protein sequence ID" value="KAE9400702.1"/>
    <property type="molecule type" value="Genomic_DNA"/>
</dbReference>
<dbReference type="OrthoDB" id="2384350at2759"/>
<sequence>MASIFPEGRTRSKSTLPEALIEFSRSPFKDARQRNRRMETEGREREAEEVEEDEMNLSPKKDFQLGDKRSPSPSPSTDWPRSKRLKPSPAGSDAENNTAPSFGSFSPRFRFQHSH</sequence>